<dbReference type="Proteomes" id="UP000430519">
    <property type="component" value="Unassembled WGS sequence"/>
</dbReference>
<evidence type="ECO:0000313" key="2">
    <source>
        <dbReference type="EMBL" id="MXV21951.1"/>
    </source>
</evidence>
<dbReference type="PROSITE" id="PS50112">
    <property type="entry name" value="PAS"/>
    <property type="match status" value="1"/>
</dbReference>
<dbReference type="NCBIfam" id="TIGR00229">
    <property type="entry name" value="sensory_box"/>
    <property type="match status" value="1"/>
</dbReference>
<reference evidence="2 3" key="1">
    <citation type="submission" date="2019-11" db="EMBL/GenBank/DDBJ databases">
        <title>Genome sequence of Deinococcus xianganensis Y35, AI-2 producing algicidal bacterium, isolated from lake water.</title>
        <authorList>
            <person name="Li Y."/>
        </authorList>
    </citation>
    <scope>NUCLEOTIDE SEQUENCE [LARGE SCALE GENOMIC DNA]</scope>
    <source>
        <strain evidence="2 3">Y35</strain>
    </source>
</reference>
<proteinExistence type="predicted"/>
<dbReference type="AlphaFoldDB" id="A0A6I4YPB1"/>
<dbReference type="InterPro" id="IPR035965">
    <property type="entry name" value="PAS-like_dom_sf"/>
</dbReference>
<feature type="domain" description="PAS" evidence="1">
    <location>
        <begin position="17"/>
        <end position="74"/>
    </location>
</feature>
<dbReference type="InterPro" id="IPR000014">
    <property type="entry name" value="PAS"/>
</dbReference>
<dbReference type="CDD" id="cd00130">
    <property type="entry name" value="PAS"/>
    <property type="match status" value="1"/>
</dbReference>
<dbReference type="Pfam" id="PF08447">
    <property type="entry name" value="PAS_3"/>
    <property type="match status" value="1"/>
</dbReference>
<organism evidence="2 3">
    <name type="scientific">Deinococcus xianganensis</name>
    <dbReference type="NCBI Taxonomy" id="1507289"/>
    <lineage>
        <taxon>Bacteria</taxon>
        <taxon>Thermotogati</taxon>
        <taxon>Deinococcota</taxon>
        <taxon>Deinococci</taxon>
        <taxon>Deinococcales</taxon>
        <taxon>Deinococcaceae</taxon>
        <taxon>Deinococcus</taxon>
    </lineage>
</organism>
<name>A0A6I4YPB1_9DEIO</name>
<sequence>MDQGTFLPPGTPYARHRAQMLEAVFRHSPIGKALVSTEGQFIAVNPALSRILGFSAEELKRLTFQEITHPEDLEADLQLLTELSGGLRDHYTMVKRYEHRDGHLVWAQLWSAPRKL</sequence>
<dbReference type="SUPFAM" id="SSF55785">
    <property type="entry name" value="PYP-like sensor domain (PAS domain)"/>
    <property type="match status" value="1"/>
</dbReference>
<gene>
    <name evidence="2" type="ORF">GLX28_20225</name>
</gene>
<keyword evidence="3" id="KW-1185">Reference proteome</keyword>
<dbReference type="RefSeq" id="WP_160982530.1">
    <property type="nucleotide sequence ID" value="NZ_WVHK01000155.1"/>
</dbReference>
<dbReference type="SMART" id="SM00091">
    <property type="entry name" value="PAS"/>
    <property type="match status" value="1"/>
</dbReference>
<accession>A0A6I4YPB1</accession>
<dbReference type="InterPro" id="IPR013655">
    <property type="entry name" value="PAS_fold_3"/>
</dbReference>
<dbReference type="Gene3D" id="3.30.450.20">
    <property type="entry name" value="PAS domain"/>
    <property type="match status" value="1"/>
</dbReference>
<feature type="non-terminal residue" evidence="2">
    <location>
        <position position="116"/>
    </location>
</feature>
<evidence type="ECO:0000313" key="3">
    <source>
        <dbReference type="Proteomes" id="UP000430519"/>
    </source>
</evidence>
<evidence type="ECO:0000259" key="1">
    <source>
        <dbReference type="PROSITE" id="PS50112"/>
    </source>
</evidence>
<protein>
    <submittedName>
        <fullName evidence="2">PAS domain S-box protein</fullName>
    </submittedName>
</protein>
<comment type="caution">
    <text evidence="2">The sequence shown here is derived from an EMBL/GenBank/DDBJ whole genome shotgun (WGS) entry which is preliminary data.</text>
</comment>
<dbReference type="EMBL" id="WVHK01000155">
    <property type="protein sequence ID" value="MXV21951.1"/>
    <property type="molecule type" value="Genomic_DNA"/>
</dbReference>